<dbReference type="InterPro" id="IPR012910">
    <property type="entry name" value="Plug_dom"/>
</dbReference>
<evidence type="ECO:0000256" key="7">
    <source>
        <dbReference type="ARBA" id="ARBA00023065"/>
    </source>
</evidence>
<keyword evidence="3 12" id="KW-0813">Transport</keyword>
<dbReference type="GO" id="GO:0015889">
    <property type="term" value="P:cobalamin transport"/>
    <property type="evidence" value="ECO:0007669"/>
    <property type="project" value="TreeGrafter"/>
</dbReference>
<comment type="similarity">
    <text evidence="2 12 13">Belongs to the TonB-dependent receptor family.</text>
</comment>
<evidence type="ECO:0000256" key="2">
    <source>
        <dbReference type="ARBA" id="ARBA00009810"/>
    </source>
</evidence>
<dbReference type="Gene3D" id="2.40.170.20">
    <property type="entry name" value="TonB-dependent receptor, beta-barrel domain"/>
    <property type="match status" value="1"/>
</dbReference>
<evidence type="ECO:0000256" key="11">
    <source>
        <dbReference type="ARBA" id="ARBA00023237"/>
    </source>
</evidence>
<comment type="caution">
    <text evidence="16">The sequence shown here is derived from an EMBL/GenBank/DDBJ whole genome shotgun (WGS) entry which is preliminary data.</text>
</comment>
<evidence type="ECO:0000256" key="3">
    <source>
        <dbReference type="ARBA" id="ARBA00022448"/>
    </source>
</evidence>
<evidence type="ECO:0000259" key="14">
    <source>
        <dbReference type="Pfam" id="PF00593"/>
    </source>
</evidence>
<comment type="subcellular location">
    <subcellularLocation>
        <location evidence="1 12">Cell outer membrane</location>
        <topology evidence="1 12">Multi-pass membrane protein</topology>
    </subcellularLocation>
</comment>
<evidence type="ECO:0000259" key="15">
    <source>
        <dbReference type="Pfam" id="PF07715"/>
    </source>
</evidence>
<gene>
    <name evidence="16" type="ORF">EIP75_06440</name>
</gene>
<keyword evidence="10 16" id="KW-0675">Receptor</keyword>
<dbReference type="InterPro" id="IPR039426">
    <property type="entry name" value="TonB-dep_rcpt-like"/>
</dbReference>
<evidence type="ECO:0000256" key="13">
    <source>
        <dbReference type="RuleBase" id="RU003357"/>
    </source>
</evidence>
<dbReference type="PANTHER" id="PTHR30069:SF53">
    <property type="entry name" value="COLICIN I RECEPTOR-RELATED"/>
    <property type="match status" value="1"/>
</dbReference>
<protein>
    <submittedName>
        <fullName evidence="16">TonB-dependent receptor</fullName>
    </submittedName>
</protein>
<proteinExistence type="inferred from homology"/>
<keyword evidence="9 12" id="KW-0472">Membrane</keyword>
<dbReference type="Pfam" id="PF07715">
    <property type="entry name" value="Plug"/>
    <property type="match status" value="1"/>
</dbReference>
<evidence type="ECO:0000313" key="16">
    <source>
        <dbReference type="EMBL" id="RRS05194.1"/>
    </source>
</evidence>
<evidence type="ECO:0000313" key="17">
    <source>
        <dbReference type="Proteomes" id="UP000269265"/>
    </source>
</evidence>
<evidence type="ECO:0000256" key="6">
    <source>
        <dbReference type="ARBA" id="ARBA00022729"/>
    </source>
</evidence>
<evidence type="ECO:0000256" key="10">
    <source>
        <dbReference type="ARBA" id="ARBA00023170"/>
    </source>
</evidence>
<dbReference type="InterPro" id="IPR036942">
    <property type="entry name" value="Beta-barrel_TonB_sf"/>
</dbReference>
<dbReference type="Proteomes" id="UP000269265">
    <property type="component" value="Unassembled WGS sequence"/>
</dbReference>
<feature type="domain" description="TonB-dependent receptor plug" evidence="15">
    <location>
        <begin position="79"/>
        <end position="184"/>
    </location>
</feature>
<keyword evidence="8 13" id="KW-0798">TonB box</keyword>
<dbReference type="SUPFAM" id="SSF56935">
    <property type="entry name" value="Porins"/>
    <property type="match status" value="1"/>
</dbReference>
<evidence type="ECO:0000256" key="4">
    <source>
        <dbReference type="ARBA" id="ARBA00022452"/>
    </source>
</evidence>
<dbReference type="GO" id="GO:0009279">
    <property type="term" value="C:cell outer membrane"/>
    <property type="evidence" value="ECO:0007669"/>
    <property type="project" value="UniProtKB-SubCell"/>
</dbReference>
<accession>A0A3R8SAI5</accession>
<evidence type="ECO:0000256" key="9">
    <source>
        <dbReference type="ARBA" id="ARBA00023136"/>
    </source>
</evidence>
<dbReference type="InterPro" id="IPR000531">
    <property type="entry name" value="Beta-barrel_TonB"/>
</dbReference>
<evidence type="ECO:0000256" key="8">
    <source>
        <dbReference type="ARBA" id="ARBA00023077"/>
    </source>
</evidence>
<dbReference type="PANTHER" id="PTHR30069">
    <property type="entry name" value="TONB-DEPENDENT OUTER MEMBRANE RECEPTOR"/>
    <property type="match status" value="1"/>
</dbReference>
<keyword evidence="7" id="KW-0406">Ion transport</keyword>
<keyword evidence="4 12" id="KW-1134">Transmembrane beta strand</keyword>
<dbReference type="AlphaFoldDB" id="A0A3R8SAI5"/>
<dbReference type="Pfam" id="PF00593">
    <property type="entry name" value="TonB_dep_Rec_b-barrel"/>
    <property type="match status" value="1"/>
</dbReference>
<dbReference type="PROSITE" id="PS52016">
    <property type="entry name" value="TONB_DEPENDENT_REC_3"/>
    <property type="match status" value="1"/>
</dbReference>
<evidence type="ECO:0000256" key="1">
    <source>
        <dbReference type="ARBA" id="ARBA00004571"/>
    </source>
</evidence>
<dbReference type="GO" id="GO:0006811">
    <property type="term" value="P:monoatomic ion transport"/>
    <property type="evidence" value="ECO:0007669"/>
    <property type="project" value="UniProtKB-KW"/>
</dbReference>
<keyword evidence="6" id="KW-0732">Signal</keyword>
<keyword evidence="5 12" id="KW-0812">Transmembrane</keyword>
<dbReference type="Gene3D" id="2.170.130.10">
    <property type="entry name" value="TonB-dependent receptor, plug domain"/>
    <property type="match status" value="1"/>
</dbReference>
<evidence type="ECO:0000256" key="5">
    <source>
        <dbReference type="ARBA" id="ARBA00022692"/>
    </source>
</evidence>
<evidence type="ECO:0000256" key="12">
    <source>
        <dbReference type="PROSITE-ProRule" id="PRU01360"/>
    </source>
</evidence>
<name>A0A3R8SAI5_9BURK</name>
<keyword evidence="17" id="KW-1185">Reference proteome</keyword>
<dbReference type="CDD" id="cd01347">
    <property type="entry name" value="ligand_gated_channel"/>
    <property type="match status" value="1"/>
</dbReference>
<reference evidence="16 17" key="1">
    <citation type="submission" date="2018-12" db="EMBL/GenBank/DDBJ databases">
        <title>The whole draft genome of Aquabacterium sp. SJQ9.</title>
        <authorList>
            <person name="Sun L."/>
            <person name="Gao X."/>
            <person name="Chen W."/>
            <person name="Huang K."/>
        </authorList>
    </citation>
    <scope>NUCLEOTIDE SEQUENCE [LARGE SCALE GENOMIC DNA]</scope>
    <source>
        <strain evidence="16 17">SJQ9</strain>
    </source>
</reference>
<dbReference type="EMBL" id="RSED01000004">
    <property type="protein sequence ID" value="RRS05194.1"/>
    <property type="molecule type" value="Genomic_DNA"/>
</dbReference>
<feature type="domain" description="TonB-dependent receptor-like beta-barrel" evidence="14">
    <location>
        <begin position="217"/>
        <end position="621"/>
    </location>
</feature>
<keyword evidence="11 12" id="KW-0998">Cell outer membrane</keyword>
<sequence length="650" mass="70975">MSACHVAPCLRGCRRGSCLFFSIMLFLNSVRQAPGVRSAMAVAVSALALGGHQAVWSADRDAGLEPVVVTATRVATPLSKVLSDVTVLDRSDIERQGSGGLVDLLRRMPGAEFSRNGGPGGTTSFYLRGAENRFTAVLIDGVRVDSQSTGGAPWEAIPLSQIDRIEIVRGPLSTLYGSDAIGGVVQIFTRRGKPGLQAEAQVGAGSRGLAQAQASVGGGNERWDVSAGFASEYSKGFDSTVRTSSSNVPDDDGYQTHTANGRLGWTLNDDHRLEVSALSSRWDTRYDASRTRPVDDHSLRELDTTAANWQARWSRLWNSRLQLTQSDERYETRPSPYQTHTKINTYSWQHDVVLGVHALHAVLERREDKLVNSSLVASPSRGSGDRSLDSFGLGYGLDVGAFSLQLNARQDDDSEFGRHGTGSAAAGWRFAQGWQWRAALGQAFRVPTLYQRFSQYGQASLRPETSLNHETGIDYRKGDTSFGATLYRNEVEDMITFSTPGVCIDTRNCYRNTAQALLKGLTVHGETLLGKVRLSASVDLQSPKDVNTDKLLARRARQHATVRADTDLGAWTLGAEVLASGYRYNAAANTAAQKLGGYALLNLDAQYQINKAWRLLMKLDNALDKDYQTAQNFNSQPVTAFVGLRWTLDR</sequence>
<dbReference type="InterPro" id="IPR037066">
    <property type="entry name" value="Plug_dom_sf"/>
</dbReference>
<organism evidence="16 17">
    <name type="scientific">Aquabacterium soli</name>
    <dbReference type="NCBI Taxonomy" id="2493092"/>
    <lineage>
        <taxon>Bacteria</taxon>
        <taxon>Pseudomonadati</taxon>
        <taxon>Pseudomonadota</taxon>
        <taxon>Betaproteobacteria</taxon>
        <taxon>Burkholderiales</taxon>
        <taxon>Aquabacterium</taxon>
    </lineage>
</organism>